<keyword evidence="2" id="KW-1185">Reference proteome</keyword>
<name>A0AAE1B2R3_9GAST</name>
<evidence type="ECO:0000313" key="2">
    <source>
        <dbReference type="Proteomes" id="UP001283361"/>
    </source>
</evidence>
<reference evidence="1" key="1">
    <citation type="journal article" date="2023" name="G3 (Bethesda)">
        <title>A reference genome for the long-term kleptoplast-retaining sea slug Elysia crispata morphotype clarki.</title>
        <authorList>
            <person name="Eastman K.E."/>
            <person name="Pendleton A.L."/>
            <person name="Shaikh M.A."/>
            <person name="Suttiyut T."/>
            <person name="Ogas R."/>
            <person name="Tomko P."/>
            <person name="Gavelis G."/>
            <person name="Widhalm J.R."/>
            <person name="Wisecaver J.H."/>
        </authorList>
    </citation>
    <scope>NUCLEOTIDE SEQUENCE</scope>
    <source>
        <strain evidence="1">ECLA1</strain>
    </source>
</reference>
<sequence length="138" mass="15073">MGIIACPVSDHGHICLPSQAPWTLLPVQSVTMVIYACPISHHGHICLSISHHGHICLSISHHGHICLSISHHGLYGLYSKSPWALLPVQSVTMGIIACPVSDHGHICLPLNLFYDSPLFGLLVYGFQHYPFSVLPPRC</sequence>
<protein>
    <submittedName>
        <fullName evidence="1">Uncharacterized protein</fullName>
    </submittedName>
</protein>
<dbReference type="AlphaFoldDB" id="A0AAE1B2R3"/>
<proteinExistence type="predicted"/>
<organism evidence="1 2">
    <name type="scientific">Elysia crispata</name>
    <name type="common">lettuce slug</name>
    <dbReference type="NCBI Taxonomy" id="231223"/>
    <lineage>
        <taxon>Eukaryota</taxon>
        <taxon>Metazoa</taxon>
        <taxon>Spiralia</taxon>
        <taxon>Lophotrochozoa</taxon>
        <taxon>Mollusca</taxon>
        <taxon>Gastropoda</taxon>
        <taxon>Heterobranchia</taxon>
        <taxon>Euthyneura</taxon>
        <taxon>Panpulmonata</taxon>
        <taxon>Sacoglossa</taxon>
        <taxon>Placobranchoidea</taxon>
        <taxon>Plakobranchidae</taxon>
        <taxon>Elysia</taxon>
    </lineage>
</organism>
<comment type="caution">
    <text evidence="1">The sequence shown here is derived from an EMBL/GenBank/DDBJ whole genome shotgun (WGS) entry which is preliminary data.</text>
</comment>
<dbReference type="Proteomes" id="UP001283361">
    <property type="component" value="Unassembled WGS sequence"/>
</dbReference>
<evidence type="ECO:0000313" key="1">
    <source>
        <dbReference type="EMBL" id="KAK3798115.1"/>
    </source>
</evidence>
<dbReference type="EMBL" id="JAWDGP010000716">
    <property type="protein sequence ID" value="KAK3798115.1"/>
    <property type="molecule type" value="Genomic_DNA"/>
</dbReference>
<accession>A0AAE1B2R3</accession>
<gene>
    <name evidence="1" type="ORF">RRG08_056614</name>
</gene>